<keyword evidence="3" id="KW-0479">Metal-binding</keyword>
<dbReference type="SUPFAM" id="SSF56784">
    <property type="entry name" value="HAD-like"/>
    <property type="match status" value="1"/>
</dbReference>
<feature type="binding site" evidence="2">
    <location>
        <position position="101"/>
    </location>
    <ligand>
        <name>substrate</name>
    </ligand>
</feature>
<dbReference type="Pfam" id="PF06888">
    <property type="entry name" value="Put_Phosphatase"/>
    <property type="match status" value="2"/>
</dbReference>
<name>A0A7S1B5K1_9STRA</name>
<dbReference type="InterPro" id="IPR023214">
    <property type="entry name" value="HAD_sf"/>
</dbReference>
<feature type="binding site" evidence="3">
    <location>
        <position position="13"/>
    </location>
    <ligand>
        <name>Mg(2+)</name>
        <dbReference type="ChEBI" id="CHEBI:18420"/>
    </ligand>
</feature>
<comment type="cofactor">
    <cofactor evidence="3">
        <name>Mg(2+)</name>
        <dbReference type="ChEBI" id="CHEBI:18420"/>
    </cofactor>
</comment>
<organism evidence="4">
    <name type="scientific">Corethron hystrix</name>
    <dbReference type="NCBI Taxonomy" id="216773"/>
    <lineage>
        <taxon>Eukaryota</taxon>
        <taxon>Sar</taxon>
        <taxon>Stramenopiles</taxon>
        <taxon>Ochrophyta</taxon>
        <taxon>Bacillariophyta</taxon>
        <taxon>Coscinodiscophyceae</taxon>
        <taxon>Corethrophycidae</taxon>
        <taxon>Corethrales</taxon>
        <taxon>Corethraceae</taxon>
        <taxon>Corethron</taxon>
    </lineage>
</organism>
<feature type="active site" description="Nucleophile" evidence="1">
    <location>
        <position position="11"/>
    </location>
</feature>
<protein>
    <submittedName>
        <fullName evidence="4">Uncharacterized protein</fullName>
    </submittedName>
</protein>
<proteinExistence type="predicted"/>
<feature type="binding site" evidence="3">
    <location>
        <position position="214"/>
    </location>
    <ligand>
        <name>Mg(2+)</name>
        <dbReference type="ChEBI" id="CHEBI:18420"/>
    </ligand>
</feature>
<dbReference type="GO" id="GO:0046872">
    <property type="term" value="F:metal ion binding"/>
    <property type="evidence" value="ECO:0007669"/>
    <property type="project" value="UniProtKB-KW"/>
</dbReference>
<dbReference type="PIRSF" id="PIRSF031051">
    <property type="entry name" value="PyrdxlP_Pase_PHOSPHO2"/>
    <property type="match status" value="1"/>
</dbReference>
<accession>A0A7S1B5K1</accession>
<feature type="active site" description="Proton donor" evidence="1">
    <location>
        <position position="13"/>
    </location>
</feature>
<evidence type="ECO:0000313" key="4">
    <source>
        <dbReference type="EMBL" id="CAD8875834.1"/>
    </source>
</evidence>
<feature type="binding site" evidence="2">
    <location>
        <position position="22"/>
    </location>
    <ligand>
        <name>substrate</name>
    </ligand>
</feature>
<evidence type="ECO:0000256" key="1">
    <source>
        <dbReference type="PIRSR" id="PIRSR031051-1"/>
    </source>
</evidence>
<evidence type="ECO:0000256" key="3">
    <source>
        <dbReference type="PIRSR" id="PIRSR031051-3"/>
    </source>
</evidence>
<dbReference type="Gene3D" id="3.40.50.1000">
    <property type="entry name" value="HAD superfamily/HAD-like"/>
    <property type="match status" value="1"/>
</dbReference>
<feature type="binding site" evidence="3">
    <location>
        <position position="11"/>
    </location>
    <ligand>
        <name>Mg(2+)</name>
        <dbReference type="ChEBI" id="CHEBI:18420"/>
    </ligand>
</feature>
<evidence type="ECO:0000256" key="2">
    <source>
        <dbReference type="PIRSR" id="PIRSR031051-2"/>
    </source>
</evidence>
<sequence>MSAPSKIVFWDFDWSLVNENTDEFVIKKCGDEDLLSEMYTLARTTQWTELMDHMLERLHSRFGRTAEDIRIAMSELPIFEHNCKSVKMIDRGGIPQCIVSDSNTVFISNVLESHDGISDVFSTSRWSKLNFLSDASSSGGDEKIVSPIVTNLAYYDTTGRLRVSPYQNNNFCSRCPANMCKGSIVSSMISLSQSPNVPGMLPSRRFERIAYVGDGRNDFCPATLLQDGDYLFVRKGLGLWKLLNSDPEKRSLIKGVIAEWRDGSELYDLFCRFVSEDYVLDK</sequence>
<gene>
    <name evidence="4" type="ORF">CHYS00102_LOCUS3011</name>
</gene>
<dbReference type="GO" id="GO:0016791">
    <property type="term" value="F:phosphatase activity"/>
    <property type="evidence" value="ECO:0007669"/>
    <property type="project" value="InterPro"/>
</dbReference>
<dbReference type="PANTHER" id="PTHR20889:SF12">
    <property type="entry name" value="LP01149P"/>
    <property type="match status" value="1"/>
</dbReference>
<reference evidence="4" key="1">
    <citation type="submission" date="2021-01" db="EMBL/GenBank/DDBJ databases">
        <authorList>
            <person name="Corre E."/>
            <person name="Pelletier E."/>
            <person name="Niang G."/>
            <person name="Scheremetjew M."/>
            <person name="Finn R."/>
            <person name="Kale V."/>
            <person name="Holt S."/>
            <person name="Cochrane G."/>
            <person name="Meng A."/>
            <person name="Brown T."/>
            <person name="Cohen L."/>
        </authorList>
    </citation>
    <scope>NUCLEOTIDE SEQUENCE</scope>
    <source>
        <strain evidence="4">308</strain>
    </source>
</reference>
<dbReference type="PANTHER" id="PTHR20889">
    <property type="entry name" value="PHOSPHATASE, ORPHAN 1, 2"/>
    <property type="match status" value="1"/>
</dbReference>
<dbReference type="AlphaFoldDB" id="A0A7S1B5K1"/>
<dbReference type="InterPro" id="IPR036412">
    <property type="entry name" value="HAD-like_sf"/>
</dbReference>
<dbReference type="InterPro" id="IPR016965">
    <property type="entry name" value="Pase_PHOSPHO-typ"/>
</dbReference>
<dbReference type="EMBL" id="HBFR01004367">
    <property type="protein sequence ID" value="CAD8875834.1"/>
    <property type="molecule type" value="Transcribed_RNA"/>
</dbReference>
<keyword evidence="3" id="KW-0460">Magnesium</keyword>